<dbReference type="GO" id="GO:0005634">
    <property type="term" value="C:nucleus"/>
    <property type="evidence" value="ECO:0007669"/>
    <property type="project" value="UniProtKB-SubCell"/>
</dbReference>
<proteinExistence type="predicted"/>
<evidence type="ECO:0000256" key="2">
    <source>
        <dbReference type="ARBA" id="ARBA00023242"/>
    </source>
</evidence>
<accession>R0KPY4</accession>
<evidence type="ECO:0000259" key="4">
    <source>
        <dbReference type="PROSITE" id="PS50048"/>
    </source>
</evidence>
<dbReference type="Pfam" id="PF00172">
    <property type="entry name" value="Zn_clus"/>
    <property type="match status" value="1"/>
</dbReference>
<reference evidence="5 6" key="1">
    <citation type="journal article" date="2012" name="PLoS Pathog.">
        <title>Diverse lifestyles and strategies of plant pathogenesis encoded in the genomes of eighteen Dothideomycetes fungi.</title>
        <authorList>
            <person name="Ohm R.A."/>
            <person name="Feau N."/>
            <person name="Henrissat B."/>
            <person name="Schoch C.L."/>
            <person name="Horwitz B.A."/>
            <person name="Barry K.W."/>
            <person name="Condon B.J."/>
            <person name="Copeland A.C."/>
            <person name="Dhillon B."/>
            <person name="Glaser F."/>
            <person name="Hesse C.N."/>
            <person name="Kosti I."/>
            <person name="LaButti K."/>
            <person name="Lindquist E.A."/>
            <person name="Lucas S."/>
            <person name="Salamov A.A."/>
            <person name="Bradshaw R.E."/>
            <person name="Ciuffetti L."/>
            <person name="Hamelin R.C."/>
            <person name="Kema G.H.J."/>
            <person name="Lawrence C."/>
            <person name="Scott J.A."/>
            <person name="Spatafora J.W."/>
            <person name="Turgeon B.G."/>
            <person name="de Wit P.J.G.M."/>
            <person name="Zhong S."/>
            <person name="Goodwin S.B."/>
            <person name="Grigoriev I.V."/>
        </authorList>
    </citation>
    <scope>NUCLEOTIDE SEQUENCE [LARGE SCALE GENOMIC DNA]</scope>
    <source>
        <strain evidence="6">28A</strain>
    </source>
</reference>
<keyword evidence="6" id="KW-1185">Reference proteome</keyword>
<feature type="compositionally biased region" description="Low complexity" evidence="3">
    <location>
        <begin position="122"/>
        <end position="135"/>
    </location>
</feature>
<organism evidence="5 6">
    <name type="scientific">Exserohilum turcicum (strain 28A)</name>
    <name type="common">Northern leaf blight fungus</name>
    <name type="synonym">Setosphaeria turcica</name>
    <dbReference type="NCBI Taxonomy" id="671987"/>
    <lineage>
        <taxon>Eukaryota</taxon>
        <taxon>Fungi</taxon>
        <taxon>Dikarya</taxon>
        <taxon>Ascomycota</taxon>
        <taxon>Pezizomycotina</taxon>
        <taxon>Dothideomycetes</taxon>
        <taxon>Pleosporomycetidae</taxon>
        <taxon>Pleosporales</taxon>
        <taxon>Pleosporineae</taxon>
        <taxon>Pleosporaceae</taxon>
        <taxon>Exserohilum</taxon>
    </lineage>
</organism>
<dbReference type="SUPFAM" id="SSF57701">
    <property type="entry name" value="Zn2/Cys6 DNA-binding domain"/>
    <property type="match status" value="1"/>
</dbReference>
<evidence type="ECO:0000313" key="6">
    <source>
        <dbReference type="Proteomes" id="UP000016935"/>
    </source>
</evidence>
<dbReference type="OrthoDB" id="4525710at2759"/>
<feature type="compositionally biased region" description="Basic and acidic residues" evidence="3">
    <location>
        <begin position="38"/>
        <end position="50"/>
    </location>
</feature>
<dbReference type="STRING" id="671987.R0KPY4"/>
<feature type="compositionally biased region" description="Acidic residues" evidence="3">
    <location>
        <begin position="63"/>
        <end position="94"/>
    </location>
</feature>
<dbReference type="GO" id="GO:0008270">
    <property type="term" value="F:zinc ion binding"/>
    <property type="evidence" value="ECO:0007669"/>
    <property type="project" value="InterPro"/>
</dbReference>
<name>R0KPY4_EXST2</name>
<feature type="region of interest" description="Disordered" evidence="3">
    <location>
        <begin position="32"/>
        <end position="135"/>
    </location>
</feature>
<dbReference type="PROSITE" id="PS00463">
    <property type="entry name" value="ZN2_CY6_FUNGAL_1"/>
    <property type="match status" value="1"/>
</dbReference>
<feature type="domain" description="Zn(2)-C6 fungal-type" evidence="4">
    <location>
        <begin position="9"/>
        <end position="39"/>
    </location>
</feature>
<sequence length="572" mass="64317">MGKYRSRSGCLTCRARRVKCDETHPVCKACSKKNRPCQWEEPHTKFKDYRPGAPSSTKSATDGTDDENEERDNLESNDVDDEERDADDEDEEMVAADGTGEGGRNQATSQRDIQSSSRAGQPLDALSSSLPSPTSQLFPPYYATTAITSGGVSMAMLLQHDNPDTQTHTPIQQTRPIYSSQPVPLTHREAVLVHHFTENLGRWLDCTDATHQFTLGVPEKVKHCLVLGHAVLAFAARHCKQHDVAEAAYQSCISLLIMRLNDENASHDETLLCAIVILHFYEQLSLPSRVGSEDEQQHLAGCSAIIRSSQGYHFVDPSAPTLREAAFWVYVRQCIHNATMNKQLPDIDFSLQLHPEPSSMRDVHPLARLRLETAWSNQMAWNLARVVNYCFDGSEPYSEMSPKMEQWQNLWELVQTWMRDRPAGFNAIYEGPAGDQGPFPNIWFTADWHAVSFCFYHFACIMLLRYKPGSKLATHNMGSLSEPDHQILKHARAICGAAKSSKETATLAIIVRHTVFVWGPLVSDTKEREEVVQILAQVEKDHVWPTMWIINALRVEWGISSNPTASISPMEF</sequence>
<dbReference type="CDD" id="cd12148">
    <property type="entry name" value="fungal_TF_MHR"/>
    <property type="match status" value="1"/>
</dbReference>
<evidence type="ECO:0000256" key="3">
    <source>
        <dbReference type="SAM" id="MobiDB-lite"/>
    </source>
</evidence>
<dbReference type="AlphaFoldDB" id="R0KPY4"/>
<dbReference type="eggNOG" id="ENOG502QV4K">
    <property type="taxonomic scope" value="Eukaryota"/>
</dbReference>
<dbReference type="GO" id="GO:0000981">
    <property type="term" value="F:DNA-binding transcription factor activity, RNA polymerase II-specific"/>
    <property type="evidence" value="ECO:0007669"/>
    <property type="project" value="InterPro"/>
</dbReference>
<gene>
    <name evidence="5" type="ORF">SETTUDRAFT_167635</name>
</gene>
<dbReference type="InterPro" id="IPR001138">
    <property type="entry name" value="Zn2Cys6_DnaBD"/>
</dbReference>
<dbReference type="Proteomes" id="UP000016935">
    <property type="component" value="Unassembled WGS sequence"/>
</dbReference>
<protein>
    <recommendedName>
        <fullName evidence="4">Zn(2)-C6 fungal-type domain-containing protein</fullName>
    </recommendedName>
</protein>
<dbReference type="EMBL" id="KB908504">
    <property type="protein sequence ID" value="EOA89917.1"/>
    <property type="molecule type" value="Genomic_DNA"/>
</dbReference>
<dbReference type="Pfam" id="PF11951">
    <property type="entry name" value="Fungal_trans_2"/>
    <property type="match status" value="1"/>
</dbReference>
<dbReference type="CDD" id="cd00067">
    <property type="entry name" value="GAL4"/>
    <property type="match status" value="1"/>
</dbReference>
<dbReference type="InterPro" id="IPR021858">
    <property type="entry name" value="Fun_TF"/>
</dbReference>
<feature type="compositionally biased region" description="Polar residues" evidence="3">
    <location>
        <begin position="105"/>
        <end position="119"/>
    </location>
</feature>
<dbReference type="HOGENOM" id="CLU_008719_1_3_1"/>
<evidence type="ECO:0000256" key="1">
    <source>
        <dbReference type="ARBA" id="ARBA00004123"/>
    </source>
</evidence>
<reference evidence="5 6" key="2">
    <citation type="journal article" date="2013" name="PLoS Genet.">
        <title>Comparative genome structure, secondary metabolite, and effector coding capacity across Cochliobolus pathogens.</title>
        <authorList>
            <person name="Condon B.J."/>
            <person name="Leng Y."/>
            <person name="Wu D."/>
            <person name="Bushley K.E."/>
            <person name="Ohm R.A."/>
            <person name="Otillar R."/>
            <person name="Martin J."/>
            <person name="Schackwitz W."/>
            <person name="Grimwood J."/>
            <person name="MohdZainudin N."/>
            <person name="Xue C."/>
            <person name="Wang R."/>
            <person name="Manning V.A."/>
            <person name="Dhillon B."/>
            <person name="Tu Z.J."/>
            <person name="Steffenson B.J."/>
            <person name="Salamov A."/>
            <person name="Sun H."/>
            <person name="Lowry S."/>
            <person name="LaButti K."/>
            <person name="Han J."/>
            <person name="Copeland A."/>
            <person name="Lindquist E."/>
            <person name="Barry K."/>
            <person name="Schmutz J."/>
            <person name="Baker S.E."/>
            <person name="Ciuffetti L.M."/>
            <person name="Grigoriev I.V."/>
            <person name="Zhong S."/>
            <person name="Turgeon B.G."/>
        </authorList>
    </citation>
    <scope>NUCLEOTIDE SEQUENCE [LARGE SCALE GENOMIC DNA]</scope>
    <source>
        <strain evidence="6">28A</strain>
    </source>
</reference>
<dbReference type="PANTHER" id="PTHR37534:SF25">
    <property type="entry name" value="ZN(II)2CYS6 TRANSCRIPTION FACTOR (EUROFUNG)"/>
    <property type="match status" value="1"/>
</dbReference>
<dbReference type="SMART" id="SM00066">
    <property type="entry name" value="GAL4"/>
    <property type="match status" value="1"/>
</dbReference>
<dbReference type="InterPro" id="IPR036864">
    <property type="entry name" value="Zn2-C6_fun-type_DNA-bd_sf"/>
</dbReference>
<comment type="subcellular location">
    <subcellularLocation>
        <location evidence="1">Nucleus</location>
    </subcellularLocation>
</comment>
<keyword evidence="2" id="KW-0539">Nucleus</keyword>
<evidence type="ECO:0000313" key="5">
    <source>
        <dbReference type="EMBL" id="EOA89917.1"/>
    </source>
</evidence>
<dbReference type="RefSeq" id="XP_008022805.1">
    <property type="nucleotide sequence ID" value="XM_008024614.1"/>
</dbReference>
<dbReference type="GO" id="GO:0045944">
    <property type="term" value="P:positive regulation of transcription by RNA polymerase II"/>
    <property type="evidence" value="ECO:0007669"/>
    <property type="project" value="TreeGrafter"/>
</dbReference>
<dbReference type="PANTHER" id="PTHR37534">
    <property type="entry name" value="TRANSCRIPTIONAL ACTIVATOR PROTEIN UGA3"/>
    <property type="match status" value="1"/>
</dbReference>
<dbReference type="Gene3D" id="4.10.240.10">
    <property type="entry name" value="Zn(2)-C6 fungal-type DNA-binding domain"/>
    <property type="match status" value="1"/>
</dbReference>
<dbReference type="PROSITE" id="PS50048">
    <property type="entry name" value="ZN2_CY6_FUNGAL_2"/>
    <property type="match status" value="1"/>
</dbReference>
<dbReference type="GO" id="GO:0000976">
    <property type="term" value="F:transcription cis-regulatory region binding"/>
    <property type="evidence" value="ECO:0007669"/>
    <property type="project" value="TreeGrafter"/>
</dbReference>
<dbReference type="GeneID" id="19400253"/>